<evidence type="ECO:0008006" key="6">
    <source>
        <dbReference type="Google" id="ProtNLM"/>
    </source>
</evidence>
<keyword evidence="3" id="KW-0472">Membrane</keyword>
<protein>
    <recommendedName>
        <fullName evidence="6">Cyclochlorotine biosynthesis protein O</fullName>
    </recommendedName>
</protein>
<dbReference type="AlphaFoldDB" id="A0A0U1M1Z4"/>
<dbReference type="Proteomes" id="UP000054383">
    <property type="component" value="Unassembled WGS sequence"/>
</dbReference>
<evidence type="ECO:0000256" key="1">
    <source>
        <dbReference type="ARBA" id="ARBA00004685"/>
    </source>
</evidence>
<proteinExistence type="inferred from homology"/>
<name>A0A0U1M1Z4_TALIS</name>
<dbReference type="GO" id="GO:0043386">
    <property type="term" value="P:mycotoxin biosynthetic process"/>
    <property type="evidence" value="ECO:0007669"/>
    <property type="project" value="InterPro"/>
</dbReference>
<keyword evidence="5" id="KW-1185">Reference proteome</keyword>
<dbReference type="PANTHER" id="PTHR33365:SF4">
    <property type="entry name" value="CYCLOCHLOROTINE BIOSYNTHESIS PROTEIN O"/>
    <property type="match status" value="1"/>
</dbReference>
<evidence type="ECO:0000256" key="3">
    <source>
        <dbReference type="SAM" id="Phobius"/>
    </source>
</evidence>
<organism evidence="4 5">
    <name type="scientific">Talaromyces islandicus</name>
    <name type="common">Penicillium islandicum</name>
    <dbReference type="NCBI Taxonomy" id="28573"/>
    <lineage>
        <taxon>Eukaryota</taxon>
        <taxon>Fungi</taxon>
        <taxon>Dikarya</taxon>
        <taxon>Ascomycota</taxon>
        <taxon>Pezizomycotina</taxon>
        <taxon>Eurotiomycetes</taxon>
        <taxon>Eurotiomycetidae</taxon>
        <taxon>Eurotiales</taxon>
        <taxon>Trichocomaceae</taxon>
        <taxon>Talaromyces</taxon>
        <taxon>Talaromyces sect. Islandici</taxon>
    </lineage>
</organism>
<reference evidence="4 5" key="1">
    <citation type="submission" date="2015-04" db="EMBL/GenBank/DDBJ databases">
        <authorList>
            <person name="Syromyatnikov M.Y."/>
            <person name="Popov V.N."/>
        </authorList>
    </citation>
    <scope>NUCLEOTIDE SEQUENCE [LARGE SCALE GENOMIC DNA]</scope>
    <source>
        <strain evidence="4">WF-38-12</strain>
    </source>
</reference>
<dbReference type="Pfam" id="PF11807">
    <property type="entry name" value="UstYa"/>
    <property type="match status" value="1"/>
</dbReference>
<dbReference type="EMBL" id="CVMT01000006">
    <property type="protein sequence ID" value="CRG89603.1"/>
    <property type="molecule type" value="Genomic_DNA"/>
</dbReference>
<dbReference type="OMA" id="PAMKSTH"/>
<evidence type="ECO:0000313" key="5">
    <source>
        <dbReference type="Proteomes" id="UP000054383"/>
    </source>
</evidence>
<dbReference type="OrthoDB" id="3687641at2759"/>
<sequence>MMTSPKHDPDIFNNVEEDASLGEGDGLLGRRQTPSQCHPWRSILAAHITILYIIILSLFGAVVGLSVTLIVSNIGQEIFDTETAPVNDIVRYKTVTFDPFFLGHESPWTRGPKEVKDRLWDATYEFGISGITKDEASNLLNETLPSPHDPDTYMIQLEVFHNLHCLNMLRKTLYPDQYPEMWAYHDNGTVNHGTLQSLHMDHCIDALRQSTMCESDITPIRFVNNYFGRGVFPDLVATHTCRDFDAIVEWAKEHEVKGYTGH</sequence>
<accession>A0A0U1M1Z4</accession>
<gene>
    <name evidence="4" type="ORF">PISL3812_06641</name>
</gene>
<evidence type="ECO:0000256" key="2">
    <source>
        <dbReference type="ARBA" id="ARBA00035112"/>
    </source>
</evidence>
<keyword evidence="3" id="KW-1133">Transmembrane helix</keyword>
<dbReference type="InterPro" id="IPR021765">
    <property type="entry name" value="UstYa-like"/>
</dbReference>
<keyword evidence="3" id="KW-0812">Transmembrane</keyword>
<dbReference type="STRING" id="28573.A0A0U1M1Z4"/>
<dbReference type="PANTHER" id="PTHR33365">
    <property type="entry name" value="YALI0B05434P"/>
    <property type="match status" value="1"/>
</dbReference>
<evidence type="ECO:0000313" key="4">
    <source>
        <dbReference type="EMBL" id="CRG89603.1"/>
    </source>
</evidence>
<comment type="pathway">
    <text evidence="1">Mycotoxin biosynthesis.</text>
</comment>
<feature type="transmembrane region" description="Helical" evidence="3">
    <location>
        <begin position="50"/>
        <end position="71"/>
    </location>
</feature>
<comment type="similarity">
    <text evidence="2">Belongs to the ustYa family.</text>
</comment>